<accession>A0A654EET1</accession>
<dbReference type="EMBL" id="CACRSJ010000104">
    <property type="protein sequence ID" value="VYS47514.1"/>
    <property type="molecule type" value="Genomic_DNA"/>
</dbReference>
<dbReference type="GO" id="GO:0016592">
    <property type="term" value="C:mediator complex"/>
    <property type="evidence" value="ECO:0007669"/>
    <property type="project" value="InterPro"/>
</dbReference>
<dbReference type="Proteomes" id="UP000426265">
    <property type="component" value="Unassembled WGS sequence"/>
</dbReference>
<dbReference type="InterPro" id="IPR038790">
    <property type="entry name" value="Med9_plant"/>
</dbReference>
<reference evidence="2 3" key="1">
    <citation type="submission" date="2019-11" db="EMBL/GenBank/DDBJ databases">
        <authorList>
            <person name="Jiao W.-B."/>
            <person name="Schneeberger K."/>
        </authorList>
    </citation>
    <scope>NUCLEOTIDE SEQUENCE [LARGE SCALE GENOMIC DNA]</scope>
    <source>
        <strain evidence="3">cv. An-1</strain>
    </source>
</reference>
<dbReference type="AlphaFoldDB" id="A0A654EET1"/>
<evidence type="ECO:0000256" key="1">
    <source>
        <dbReference type="SAM" id="MobiDB-lite"/>
    </source>
</evidence>
<sequence length="104" mass="12261">MQKPQSHTTQQQQSVQTPLQHQTLASHLYPVRIKKQKVDESISSPWGSDKSSLLMSWIRGVFLFYKYVDGQKQNLEESEQLLQQRMKLIEEYKKSVEEIVKKEP</sequence>
<evidence type="ECO:0000313" key="3">
    <source>
        <dbReference type="Proteomes" id="UP000426265"/>
    </source>
</evidence>
<organism evidence="2 3">
    <name type="scientific">Arabidopsis thaliana</name>
    <name type="common">Mouse-ear cress</name>
    <dbReference type="NCBI Taxonomy" id="3702"/>
    <lineage>
        <taxon>Eukaryota</taxon>
        <taxon>Viridiplantae</taxon>
        <taxon>Streptophyta</taxon>
        <taxon>Embryophyta</taxon>
        <taxon>Tracheophyta</taxon>
        <taxon>Spermatophyta</taxon>
        <taxon>Magnoliopsida</taxon>
        <taxon>eudicotyledons</taxon>
        <taxon>Gunneridae</taxon>
        <taxon>Pentapetalae</taxon>
        <taxon>rosids</taxon>
        <taxon>malvids</taxon>
        <taxon>Brassicales</taxon>
        <taxon>Brassicaceae</taxon>
        <taxon>Camelineae</taxon>
        <taxon>Arabidopsis</taxon>
    </lineage>
</organism>
<gene>
    <name evidence="2" type="ORF">AN1_LOCUS3003</name>
</gene>
<proteinExistence type="predicted"/>
<protein>
    <submittedName>
        <fullName evidence="2">Uncharacterized protein</fullName>
    </submittedName>
</protein>
<feature type="region of interest" description="Disordered" evidence="1">
    <location>
        <begin position="1"/>
        <end position="20"/>
    </location>
</feature>
<dbReference type="PANTHER" id="PTHR37188">
    <property type="entry name" value="MEDIATOR OF RNA POLYMERASE II TRANSCRIPTION SUBUNIT-RELATED"/>
    <property type="match status" value="1"/>
</dbReference>
<name>A0A654EET1_ARATH</name>
<dbReference type="PANTHER" id="PTHR37188:SF1">
    <property type="entry name" value="MEDIATOR OF RNA POLYMERASE II TRANSCRIPTION SUBUNIT-RELATED"/>
    <property type="match status" value="1"/>
</dbReference>
<evidence type="ECO:0000313" key="2">
    <source>
        <dbReference type="EMBL" id="VYS47514.1"/>
    </source>
</evidence>